<feature type="domain" description="Major facilitator superfamily (MFS) profile" evidence="8">
    <location>
        <begin position="256"/>
        <end position="471"/>
    </location>
</feature>
<evidence type="ECO:0000256" key="5">
    <source>
        <dbReference type="ARBA" id="ARBA00022989"/>
    </source>
</evidence>
<feature type="transmembrane region" description="Helical" evidence="7">
    <location>
        <begin position="382"/>
        <end position="404"/>
    </location>
</feature>
<reference evidence="9" key="1">
    <citation type="submission" date="2021-05" db="EMBL/GenBank/DDBJ databases">
        <title>A free-living protist that lacks canonical eukaryotic 1 DNA replication and segregation systems.</title>
        <authorList>
            <person name="Salas-Leiva D.E."/>
            <person name="Tromer E.C."/>
            <person name="Curtis B.A."/>
            <person name="Jerlstrom-Hultqvist J."/>
            <person name="Kolisko M."/>
            <person name="Yi Z."/>
            <person name="Salas-Leiva J.S."/>
            <person name="Gallot-Lavallee L."/>
            <person name="Kops G.J.P.L."/>
            <person name="Archibald J.M."/>
            <person name="Simpson A.G.B."/>
            <person name="Roger A.J."/>
        </authorList>
    </citation>
    <scope>NUCLEOTIDE SEQUENCE</scope>
    <source>
        <strain evidence="9">BICM</strain>
    </source>
</reference>
<dbReference type="PROSITE" id="PS50850">
    <property type="entry name" value="MFS"/>
    <property type="match status" value="1"/>
</dbReference>
<dbReference type="GO" id="GO:0012505">
    <property type="term" value="C:endomembrane system"/>
    <property type="evidence" value="ECO:0007669"/>
    <property type="project" value="UniProtKB-SubCell"/>
</dbReference>
<feature type="transmembrane region" description="Helical" evidence="7">
    <location>
        <begin position="73"/>
        <end position="92"/>
    </location>
</feature>
<dbReference type="OrthoDB" id="192733at2759"/>
<feature type="transmembrane region" description="Helical" evidence="7">
    <location>
        <begin position="104"/>
        <end position="122"/>
    </location>
</feature>
<evidence type="ECO:0000259" key="8">
    <source>
        <dbReference type="PROSITE" id="PS50850"/>
    </source>
</evidence>
<keyword evidence="6 7" id="KW-0472">Membrane</keyword>
<keyword evidence="10" id="KW-1185">Reference proteome</keyword>
<protein>
    <submittedName>
        <fullName evidence="9">Major facilitator superfamily protein</fullName>
    </submittedName>
</protein>
<dbReference type="InterPro" id="IPR024671">
    <property type="entry name" value="Atg22-like"/>
</dbReference>
<sequence>MPTVPPNVPLSLPGLKEKRPRQIGRSVVSTLAFSSYDVGNSGYATSIMSTLFPIYYSSYFLPESMDRYDQLTLGLANSLPAIVVSISAPFLGALADNSRSRKPFLAFFCAIGVLGCLALAAVPADWWWLALLCYMVSIVGFSGSNVFYDSLLPSASRYCPSMVDVVSSSGYAFGYVGGGVLLVIQIVMIFASPSSLGSIPMRLAFASTAVWWSAFTLPTLLFVRELPPANSLPIGQALARVPRDVYETVKSFGHYRQLALFLASYWLYIDGVDTTIRLAASMGAELGISDLNLMLALLMVQFCAFPAALGYGVLGKLIGPKPAIMIALVIFTVGSVVAAIFMSNALHFFMLSFVTALVMGGTQALSRSLFARMIPPERETQFFGFFNMLGKFSVFMGPILVGVTSTVLNVRWGLASLSLLFFGGLVLLILVSPKKAMKAARAAPKSVEQAELFNGMVGSDEPSYPVTGADV</sequence>
<dbReference type="InterPro" id="IPR036259">
    <property type="entry name" value="MFS_trans_sf"/>
</dbReference>
<feature type="transmembrane region" description="Helical" evidence="7">
    <location>
        <begin position="323"/>
        <end position="342"/>
    </location>
</feature>
<comment type="caution">
    <text evidence="9">The sequence shown here is derived from an EMBL/GenBank/DDBJ whole genome shotgun (WGS) entry which is preliminary data.</text>
</comment>
<gene>
    <name evidence="9" type="ORF">J8273_5411</name>
</gene>
<dbReference type="PANTHER" id="PTHR23519:SF1">
    <property type="entry name" value="AUTOPHAGY-RELATED PROTEIN 22"/>
    <property type="match status" value="1"/>
</dbReference>
<evidence type="ECO:0000256" key="1">
    <source>
        <dbReference type="ARBA" id="ARBA00004127"/>
    </source>
</evidence>
<dbReference type="InterPro" id="IPR020846">
    <property type="entry name" value="MFS_dom"/>
</dbReference>
<dbReference type="InterPro" id="IPR050495">
    <property type="entry name" value="ATG22/LtaA_families"/>
</dbReference>
<comment type="subcellular location">
    <subcellularLocation>
        <location evidence="1">Endomembrane system</location>
        <topology evidence="1">Multi-pass membrane protein</topology>
    </subcellularLocation>
</comment>
<name>A0A8J6BWG4_9EUKA</name>
<keyword evidence="4 7" id="KW-0812">Transmembrane</keyword>
<evidence type="ECO:0000256" key="6">
    <source>
        <dbReference type="ARBA" id="ARBA00023136"/>
    </source>
</evidence>
<dbReference type="EMBL" id="JAHDYR010000038">
    <property type="protein sequence ID" value="KAG9392421.1"/>
    <property type="molecule type" value="Genomic_DNA"/>
</dbReference>
<dbReference type="AlphaFoldDB" id="A0A8J6BWG4"/>
<evidence type="ECO:0000256" key="2">
    <source>
        <dbReference type="ARBA" id="ARBA00006978"/>
    </source>
</evidence>
<feature type="transmembrane region" description="Helical" evidence="7">
    <location>
        <begin position="410"/>
        <end position="431"/>
    </location>
</feature>
<evidence type="ECO:0000256" key="7">
    <source>
        <dbReference type="SAM" id="Phobius"/>
    </source>
</evidence>
<feature type="transmembrane region" description="Helical" evidence="7">
    <location>
        <begin position="291"/>
        <end position="311"/>
    </location>
</feature>
<dbReference type="GO" id="GO:0022857">
    <property type="term" value="F:transmembrane transporter activity"/>
    <property type="evidence" value="ECO:0007669"/>
    <property type="project" value="InterPro"/>
</dbReference>
<evidence type="ECO:0000256" key="4">
    <source>
        <dbReference type="ARBA" id="ARBA00022692"/>
    </source>
</evidence>
<keyword evidence="5 7" id="KW-1133">Transmembrane helix</keyword>
<dbReference type="Pfam" id="PF11700">
    <property type="entry name" value="ATG22"/>
    <property type="match status" value="1"/>
</dbReference>
<dbReference type="SUPFAM" id="SSF103473">
    <property type="entry name" value="MFS general substrate transporter"/>
    <property type="match status" value="1"/>
</dbReference>
<feature type="transmembrane region" description="Helical" evidence="7">
    <location>
        <begin position="168"/>
        <end position="191"/>
    </location>
</feature>
<accession>A0A8J6BWG4</accession>
<feature type="transmembrane region" description="Helical" evidence="7">
    <location>
        <begin position="203"/>
        <end position="223"/>
    </location>
</feature>
<organism evidence="9 10">
    <name type="scientific">Carpediemonas membranifera</name>
    <dbReference type="NCBI Taxonomy" id="201153"/>
    <lineage>
        <taxon>Eukaryota</taxon>
        <taxon>Metamonada</taxon>
        <taxon>Carpediemonas-like organisms</taxon>
        <taxon>Carpediemonas</taxon>
    </lineage>
</organism>
<feature type="transmembrane region" description="Helical" evidence="7">
    <location>
        <begin position="129"/>
        <end position="148"/>
    </location>
</feature>
<evidence type="ECO:0000313" key="9">
    <source>
        <dbReference type="EMBL" id="KAG9392421.1"/>
    </source>
</evidence>
<comment type="similarity">
    <text evidence="2">Belongs to the ATG22 family.</text>
</comment>
<dbReference type="Proteomes" id="UP000717585">
    <property type="component" value="Unassembled WGS sequence"/>
</dbReference>
<evidence type="ECO:0000313" key="10">
    <source>
        <dbReference type="Proteomes" id="UP000717585"/>
    </source>
</evidence>
<dbReference type="Gene3D" id="1.20.1250.20">
    <property type="entry name" value="MFS general substrate transporter like domains"/>
    <property type="match status" value="2"/>
</dbReference>
<keyword evidence="3" id="KW-0813">Transport</keyword>
<feature type="transmembrane region" description="Helical" evidence="7">
    <location>
        <begin position="348"/>
        <end position="370"/>
    </location>
</feature>
<proteinExistence type="inferred from homology"/>
<dbReference type="PANTHER" id="PTHR23519">
    <property type="entry name" value="AUTOPHAGY-RELATED PROTEIN 22"/>
    <property type="match status" value="1"/>
</dbReference>
<evidence type="ECO:0000256" key="3">
    <source>
        <dbReference type="ARBA" id="ARBA00022448"/>
    </source>
</evidence>